<dbReference type="SUPFAM" id="SSF55021">
    <property type="entry name" value="ACT-like"/>
    <property type="match status" value="1"/>
</dbReference>
<dbReference type="OMA" id="MIMLVDI"/>
<dbReference type="EMBL" id="SWVK01000014">
    <property type="protein sequence ID" value="NFN35657.1"/>
    <property type="molecule type" value="Genomic_DNA"/>
</dbReference>
<dbReference type="PROSITE" id="PS51671">
    <property type="entry name" value="ACT"/>
    <property type="match status" value="1"/>
</dbReference>
<dbReference type="HAMAP" id="MF_01054">
    <property type="entry name" value="UPF0237"/>
    <property type="match status" value="1"/>
</dbReference>
<reference evidence="3 7" key="1">
    <citation type="submission" date="2019-02" db="EMBL/GenBank/DDBJ databases">
        <title>Genome sequencing of Clostridium botulinum clinical isolates.</title>
        <authorList>
            <person name="Brunt J."/>
            <person name="Van Vliet A.H.M."/>
            <person name="Stringer S.C."/>
            <person name="Grant K.A."/>
            <person name="Carter A.C."/>
            <person name="Peck M.W."/>
        </authorList>
    </citation>
    <scope>NUCLEOTIDE SEQUENCE [LARGE SCALE GENOMIC DNA]</scope>
    <source>
        <strain evidence="3 7">H113700579</strain>
    </source>
</reference>
<dbReference type="Proteomes" id="UP000473681">
    <property type="component" value="Unassembled WGS sequence"/>
</dbReference>
<sequence length="89" mass="10044">MKAILTVIGEDKVGIIAGVSNKLQEFNINILDVNQTIMQGFFTMMMVLDCKNMNTQFEDVHKALNAKGIELGVEVKIQREEIFKSMHSL</sequence>
<proteinExistence type="inferred from homology"/>
<gene>
    <name evidence="3" type="ORF">EXM65_08850</name>
    <name evidence="4" type="ORF">FC774_08985</name>
    <name evidence="5" type="ORF">FDB51_11090</name>
    <name evidence="6" type="ORF">FDG31_11535</name>
</gene>
<comment type="caution">
    <text evidence="4">The sequence shown here is derived from an EMBL/GenBank/DDBJ whole genome shotgun (WGS) entry which is preliminary data.</text>
</comment>
<name>A0A093WMJ7_CLOBO</name>
<dbReference type="Gene3D" id="3.30.70.260">
    <property type="match status" value="1"/>
</dbReference>
<dbReference type="EMBL" id="SWOV01000020">
    <property type="protein sequence ID" value="NFF88000.1"/>
    <property type="molecule type" value="Genomic_DNA"/>
</dbReference>
<evidence type="ECO:0000313" key="8">
    <source>
        <dbReference type="Proteomes" id="UP000473681"/>
    </source>
</evidence>
<dbReference type="AlphaFoldDB" id="A0A093WMJ7"/>
<dbReference type="InterPro" id="IPR045865">
    <property type="entry name" value="ACT-like_dom_sf"/>
</dbReference>
<dbReference type="Pfam" id="PF13740">
    <property type="entry name" value="ACT_6"/>
    <property type="match status" value="1"/>
</dbReference>
<evidence type="ECO:0000313" key="6">
    <source>
        <dbReference type="EMBL" id="NFV26792.1"/>
    </source>
</evidence>
<dbReference type="Proteomes" id="UP000476820">
    <property type="component" value="Unassembled WGS sequence"/>
</dbReference>
<evidence type="ECO:0000313" key="3">
    <source>
        <dbReference type="EMBL" id="NFA42676.1"/>
    </source>
</evidence>
<accession>A0A093WMJ7</accession>
<dbReference type="PANTHER" id="PTHR34875:SF6">
    <property type="entry name" value="UPF0237 PROTEIN MJ1558"/>
    <property type="match status" value="1"/>
</dbReference>
<dbReference type="EMBL" id="SXFB01000008">
    <property type="protein sequence ID" value="NFV26792.1"/>
    <property type="molecule type" value="Genomic_DNA"/>
</dbReference>
<dbReference type="InterPro" id="IPR050990">
    <property type="entry name" value="UPF0237/GcvR_regulator"/>
</dbReference>
<protein>
    <recommendedName>
        <fullName evidence="1">UPF0237 protein EXM65_08850</fullName>
    </recommendedName>
</protein>
<evidence type="ECO:0000259" key="2">
    <source>
        <dbReference type="PROSITE" id="PS51671"/>
    </source>
</evidence>
<dbReference type="PANTHER" id="PTHR34875">
    <property type="entry name" value="UPF0237 PROTEIN MJ1558"/>
    <property type="match status" value="1"/>
</dbReference>
<evidence type="ECO:0000256" key="1">
    <source>
        <dbReference type="HAMAP-Rule" id="MF_01054"/>
    </source>
</evidence>
<evidence type="ECO:0000313" key="4">
    <source>
        <dbReference type="EMBL" id="NFF88000.1"/>
    </source>
</evidence>
<dbReference type="RefSeq" id="WP_003373349.1">
    <property type="nucleotide sequence ID" value="NZ_CP010520.1"/>
</dbReference>
<evidence type="ECO:0000313" key="10">
    <source>
        <dbReference type="Proteomes" id="UP000486903"/>
    </source>
</evidence>
<organism evidence="4 9">
    <name type="scientific">Clostridium botulinum</name>
    <dbReference type="NCBI Taxonomy" id="1491"/>
    <lineage>
        <taxon>Bacteria</taxon>
        <taxon>Bacillati</taxon>
        <taxon>Bacillota</taxon>
        <taxon>Clostridia</taxon>
        <taxon>Eubacteriales</taxon>
        <taxon>Clostridiaceae</taxon>
        <taxon>Clostridium</taxon>
    </lineage>
</organism>
<dbReference type="CDD" id="cd04872">
    <property type="entry name" value="ACT_1ZPV"/>
    <property type="match status" value="1"/>
</dbReference>
<comment type="similarity">
    <text evidence="1">Belongs to the UPF0237 family.</text>
</comment>
<evidence type="ECO:0000313" key="7">
    <source>
        <dbReference type="Proteomes" id="UP000472355"/>
    </source>
</evidence>
<reference evidence="8 9" key="2">
    <citation type="submission" date="2019-04" db="EMBL/GenBank/DDBJ databases">
        <title>Genome sequencing of Clostridium botulinum Groups I-IV and Clostridium butyricum.</title>
        <authorList>
            <person name="Brunt J."/>
            <person name="Van Vliet A.H.M."/>
            <person name="Stringer S.C."/>
            <person name="Carter A.T."/>
            <person name="Peck M.W."/>
        </authorList>
    </citation>
    <scope>NUCLEOTIDE SEQUENCE [LARGE SCALE GENOMIC DNA]</scope>
    <source>
        <strain evidence="4 9">1605</strain>
        <strain evidence="6 10">BL81</strain>
        <strain evidence="5 8">CB-K-33E</strain>
    </source>
</reference>
<evidence type="ECO:0000313" key="5">
    <source>
        <dbReference type="EMBL" id="NFN35657.1"/>
    </source>
</evidence>
<dbReference type="OrthoDB" id="9803078at2"/>
<evidence type="ECO:0000313" key="9">
    <source>
        <dbReference type="Proteomes" id="UP000476820"/>
    </source>
</evidence>
<dbReference type="NCBIfam" id="NF001220">
    <property type="entry name" value="PRK00194.1"/>
    <property type="match status" value="1"/>
</dbReference>
<dbReference type="InterPro" id="IPR022986">
    <property type="entry name" value="UPF0237_ACT"/>
</dbReference>
<feature type="domain" description="ACT" evidence="2">
    <location>
        <begin position="4"/>
        <end position="78"/>
    </location>
</feature>
<dbReference type="InterPro" id="IPR002912">
    <property type="entry name" value="ACT_dom"/>
</dbReference>
<dbReference type="EMBL" id="SGKU01000020">
    <property type="protein sequence ID" value="NFA42676.1"/>
    <property type="molecule type" value="Genomic_DNA"/>
</dbReference>
<dbReference type="Proteomes" id="UP000486903">
    <property type="component" value="Unassembled WGS sequence"/>
</dbReference>
<dbReference type="Proteomes" id="UP000472355">
    <property type="component" value="Unassembled WGS sequence"/>
</dbReference>